<organism evidence="1 2">
    <name type="scientific">Rhabditophanes sp. KR3021</name>
    <dbReference type="NCBI Taxonomy" id="114890"/>
    <lineage>
        <taxon>Eukaryota</taxon>
        <taxon>Metazoa</taxon>
        <taxon>Ecdysozoa</taxon>
        <taxon>Nematoda</taxon>
        <taxon>Chromadorea</taxon>
        <taxon>Rhabditida</taxon>
        <taxon>Tylenchina</taxon>
        <taxon>Panagrolaimomorpha</taxon>
        <taxon>Strongyloidoidea</taxon>
        <taxon>Alloionematidae</taxon>
        <taxon>Rhabditophanes</taxon>
    </lineage>
</organism>
<evidence type="ECO:0000313" key="1">
    <source>
        <dbReference type="Proteomes" id="UP000095286"/>
    </source>
</evidence>
<accession>A0AC35UGU7</accession>
<proteinExistence type="predicted"/>
<name>A0AC35UGU7_9BILA</name>
<protein>
    <submittedName>
        <fullName evidence="2">Arf-GAP domain-containing protein</fullName>
    </submittedName>
</protein>
<reference evidence="2" key="1">
    <citation type="submission" date="2016-11" db="UniProtKB">
        <authorList>
            <consortium name="WormBaseParasite"/>
        </authorList>
    </citation>
    <scope>IDENTIFICATION</scope>
    <source>
        <strain evidence="2">KR3021</strain>
    </source>
</reference>
<sequence>MNKRSTKTAAELEQEKFQSVFAKLLQDEENKYCADCSRKQPRWASWNLGVFLCIRCAGIHRNLGVHISKVKSINLDKWTAEQVQNMLAMGNSKGKTVYEATLSDNYIRSQNDAALEVFIRQKYEHKKYTLKNWKGINEEAKDLAVAQSLSEIPNGVQQVSPKTMNTKHIKEDVCLIDFSDSTIQSTPNIEFSDLLGNGSTVKSDSNGNPNKSTDICSDLDFLQF</sequence>
<dbReference type="Proteomes" id="UP000095286">
    <property type="component" value="Unplaced"/>
</dbReference>
<evidence type="ECO:0000313" key="2">
    <source>
        <dbReference type="WBParaSite" id="RSKR_0001146600.1"/>
    </source>
</evidence>
<dbReference type="WBParaSite" id="RSKR_0001146600.1">
    <property type="protein sequence ID" value="RSKR_0001146600.1"/>
    <property type="gene ID" value="RSKR_0001146600"/>
</dbReference>